<dbReference type="Proteomes" id="UP001501153">
    <property type="component" value="Unassembled WGS sequence"/>
</dbReference>
<evidence type="ECO:0000259" key="1">
    <source>
        <dbReference type="Pfam" id="PF00027"/>
    </source>
</evidence>
<dbReference type="Gene3D" id="2.60.120.10">
    <property type="entry name" value="Jelly Rolls"/>
    <property type="match status" value="1"/>
</dbReference>
<dbReference type="InterPro" id="IPR000595">
    <property type="entry name" value="cNMP-bd_dom"/>
</dbReference>
<comment type="caution">
    <text evidence="2">The sequence shown here is derived from an EMBL/GenBank/DDBJ whole genome shotgun (WGS) entry which is preliminary data.</text>
</comment>
<reference evidence="3" key="1">
    <citation type="journal article" date="2019" name="Int. J. Syst. Evol. Microbiol.">
        <title>The Global Catalogue of Microorganisms (GCM) 10K type strain sequencing project: providing services to taxonomists for standard genome sequencing and annotation.</title>
        <authorList>
            <consortium name="The Broad Institute Genomics Platform"/>
            <consortium name="The Broad Institute Genome Sequencing Center for Infectious Disease"/>
            <person name="Wu L."/>
            <person name="Ma J."/>
        </authorList>
    </citation>
    <scope>NUCLEOTIDE SEQUENCE [LARGE SCALE GENOMIC DNA]</scope>
    <source>
        <strain evidence="3">JCM 17923</strain>
    </source>
</reference>
<name>A0ABP8ITJ2_9BACT</name>
<dbReference type="SUPFAM" id="SSF51206">
    <property type="entry name" value="cAMP-binding domain-like"/>
    <property type="match status" value="1"/>
</dbReference>
<evidence type="ECO:0000313" key="3">
    <source>
        <dbReference type="Proteomes" id="UP001501153"/>
    </source>
</evidence>
<dbReference type="InterPro" id="IPR014710">
    <property type="entry name" value="RmlC-like_jellyroll"/>
</dbReference>
<dbReference type="EMBL" id="BAABGZ010000082">
    <property type="protein sequence ID" value="GAA4371031.1"/>
    <property type="molecule type" value="Genomic_DNA"/>
</dbReference>
<accession>A0ABP8ITJ2</accession>
<dbReference type="RefSeq" id="WP_345238531.1">
    <property type="nucleotide sequence ID" value="NZ_BAABGZ010000082.1"/>
</dbReference>
<organism evidence="2 3">
    <name type="scientific">Hymenobacter saemangeumensis</name>
    <dbReference type="NCBI Taxonomy" id="1084522"/>
    <lineage>
        <taxon>Bacteria</taxon>
        <taxon>Pseudomonadati</taxon>
        <taxon>Bacteroidota</taxon>
        <taxon>Cytophagia</taxon>
        <taxon>Cytophagales</taxon>
        <taxon>Hymenobacteraceae</taxon>
        <taxon>Hymenobacter</taxon>
    </lineage>
</organism>
<feature type="domain" description="Cyclic nucleotide-binding" evidence="1">
    <location>
        <begin position="18"/>
        <end position="82"/>
    </location>
</feature>
<dbReference type="Pfam" id="PF00027">
    <property type="entry name" value="cNMP_binding"/>
    <property type="match status" value="1"/>
</dbReference>
<proteinExistence type="predicted"/>
<sequence length="82" mass="9577">MYPLCTLLRPRQLARKGLLREGEVCRAAAYIESGALRYFYHAQGEEHTGQFFFEGDWYADYDSFLDQQPSSQHMQALEPTRL</sequence>
<keyword evidence="3" id="KW-1185">Reference proteome</keyword>
<protein>
    <recommendedName>
        <fullName evidence="1">Cyclic nucleotide-binding domain-containing protein</fullName>
    </recommendedName>
</protein>
<dbReference type="InterPro" id="IPR018490">
    <property type="entry name" value="cNMP-bd_dom_sf"/>
</dbReference>
<evidence type="ECO:0000313" key="2">
    <source>
        <dbReference type="EMBL" id="GAA4371031.1"/>
    </source>
</evidence>
<gene>
    <name evidence="2" type="ORF">GCM10023185_46120</name>
</gene>